<dbReference type="InterPro" id="IPR053802">
    <property type="entry name" value="DUF6950"/>
</dbReference>
<comment type="caution">
    <text evidence="2">The sequence shown here is derived from an EMBL/GenBank/DDBJ whole genome shotgun (WGS) entry which is preliminary data.</text>
</comment>
<dbReference type="AlphaFoldDB" id="A0A840F4E3"/>
<sequence length="139" mass="14695">MIEMIRRQQAAQAAVDRFKGQPLAFGRNDCGRLAAMVLRAMGHASPLARAGSYSTALGASRAIQRLGHSSLDQVLDGMGLSRITPAAALVADIIMLPGEGPFGGALTVAVGNGRVLGWHEDSDRAEILQPLVYLAAWRC</sequence>
<proteinExistence type="predicted"/>
<dbReference type="Proteomes" id="UP000529795">
    <property type="component" value="Unassembled WGS sequence"/>
</dbReference>
<organism evidence="2 3">
    <name type="scientific">Sphingomonas jinjuensis</name>
    <dbReference type="NCBI Taxonomy" id="535907"/>
    <lineage>
        <taxon>Bacteria</taxon>
        <taxon>Pseudomonadati</taxon>
        <taxon>Pseudomonadota</taxon>
        <taxon>Alphaproteobacteria</taxon>
        <taxon>Sphingomonadales</taxon>
        <taxon>Sphingomonadaceae</taxon>
        <taxon>Sphingomonas</taxon>
    </lineage>
</organism>
<protein>
    <recommendedName>
        <fullName evidence="1">DUF6950 domain-containing protein</fullName>
    </recommendedName>
</protein>
<reference evidence="2 3" key="1">
    <citation type="submission" date="2020-08" db="EMBL/GenBank/DDBJ databases">
        <title>Genomic Encyclopedia of Type Strains, Phase IV (KMG-IV): sequencing the most valuable type-strain genomes for metagenomic binning, comparative biology and taxonomic classification.</title>
        <authorList>
            <person name="Goeker M."/>
        </authorList>
    </citation>
    <scope>NUCLEOTIDE SEQUENCE [LARGE SCALE GENOMIC DNA]</scope>
    <source>
        <strain evidence="2 3">YC6723</strain>
    </source>
</reference>
<dbReference type="RefSeq" id="WP_183984458.1">
    <property type="nucleotide sequence ID" value="NZ_JACIEV010000005.1"/>
</dbReference>
<dbReference type="Pfam" id="PF22262">
    <property type="entry name" value="DUF6950"/>
    <property type="match status" value="1"/>
</dbReference>
<evidence type="ECO:0000259" key="1">
    <source>
        <dbReference type="Pfam" id="PF22262"/>
    </source>
</evidence>
<name>A0A840F4E3_9SPHN</name>
<evidence type="ECO:0000313" key="3">
    <source>
        <dbReference type="Proteomes" id="UP000529795"/>
    </source>
</evidence>
<gene>
    <name evidence="2" type="ORF">GGQ80_002093</name>
</gene>
<keyword evidence="3" id="KW-1185">Reference proteome</keyword>
<feature type="domain" description="DUF6950" evidence="1">
    <location>
        <begin position="8"/>
        <end position="138"/>
    </location>
</feature>
<accession>A0A840F4E3</accession>
<evidence type="ECO:0000313" key="2">
    <source>
        <dbReference type="EMBL" id="MBB4154183.1"/>
    </source>
</evidence>
<dbReference type="EMBL" id="JACIEV010000005">
    <property type="protein sequence ID" value="MBB4154183.1"/>
    <property type="molecule type" value="Genomic_DNA"/>
</dbReference>